<dbReference type="EMBL" id="LUHQ01000001">
    <property type="protein sequence ID" value="OAP13604.1"/>
    <property type="molecule type" value="Genomic_DNA"/>
</dbReference>
<evidence type="ECO:0008006" key="4">
    <source>
        <dbReference type="Google" id="ProtNLM"/>
    </source>
</evidence>
<gene>
    <name evidence="2" type="ordered locus">AXX17_At1g38270</name>
</gene>
<proteinExistence type="predicted"/>
<evidence type="ECO:0000313" key="2">
    <source>
        <dbReference type="EMBL" id="OAP13604.1"/>
    </source>
</evidence>
<dbReference type="Proteomes" id="UP000078284">
    <property type="component" value="Chromosome 1"/>
</dbReference>
<organism evidence="2 3">
    <name type="scientific">Arabidopsis thaliana</name>
    <name type="common">Mouse-ear cress</name>
    <dbReference type="NCBI Taxonomy" id="3702"/>
    <lineage>
        <taxon>Eukaryota</taxon>
        <taxon>Viridiplantae</taxon>
        <taxon>Streptophyta</taxon>
        <taxon>Embryophyta</taxon>
        <taxon>Tracheophyta</taxon>
        <taxon>Spermatophyta</taxon>
        <taxon>Magnoliopsida</taxon>
        <taxon>eudicotyledons</taxon>
        <taxon>Gunneridae</taxon>
        <taxon>Pentapetalae</taxon>
        <taxon>rosids</taxon>
        <taxon>malvids</taxon>
        <taxon>Brassicales</taxon>
        <taxon>Brassicaceae</taxon>
        <taxon>Camelineae</taxon>
        <taxon>Arabidopsis</taxon>
    </lineage>
</organism>
<dbReference type="AlphaFoldDB" id="A0A178W6A6"/>
<feature type="compositionally biased region" description="Basic and acidic residues" evidence="1">
    <location>
        <begin position="43"/>
        <end position="66"/>
    </location>
</feature>
<name>A0A178W6A6_ARATH</name>
<evidence type="ECO:0000256" key="1">
    <source>
        <dbReference type="SAM" id="MobiDB-lite"/>
    </source>
</evidence>
<reference evidence="3" key="1">
    <citation type="journal article" date="2016" name="Proc. Natl. Acad. Sci. U.S.A.">
        <title>Chromosome-level assembly of Arabidopsis thaliana Ler reveals the extent of translocation and inversion polymorphisms.</title>
        <authorList>
            <person name="Zapata L."/>
            <person name="Ding J."/>
            <person name="Willing E.M."/>
            <person name="Hartwig B."/>
            <person name="Bezdan D."/>
            <person name="Jiao W.B."/>
            <person name="Patel V."/>
            <person name="Velikkakam James G."/>
            <person name="Koornneef M."/>
            <person name="Ossowski S."/>
            <person name="Schneeberger K."/>
        </authorList>
    </citation>
    <scope>NUCLEOTIDE SEQUENCE [LARGE SCALE GENOMIC DNA]</scope>
    <source>
        <strain evidence="3">cv. Landsberg erecta</strain>
    </source>
</reference>
<feature type="region of interest" description="Disordered" evidence="1">
    <location>
        <begin position="43"/>
        <end position="75"/>
    </location>
</feature>
<comment type="caution">
    <text evidence="2">The sequence shown here is derived from an EMBL/GenBank/DDBJ whole genome shotgun (WGS) entry which is preliminary data.</text>
</comment>
<evidence type="ECO:0000313" key="3">
    <source>
        <dbReference type="Proteomes" id="UP000078284"/>
    </source>
</evidence>
<accession>A0A178W6A6</accession>
<protein>
    <recommendedName>
        <fullName evidence="4">Retrotransposon gag domain-containing protein</fullName>
    </recommendedName>
</protein>
<sequence>MSRQEIEEGRLWESLLNHKESSMYDCSTVGSESIVKPLSEWMHDRELRRSNDNDQRPDELKSEGNRSLESSYEPMMNSSTKTIFSFMECDNPTSQQSYECSTHMSQVKGNLIAQPSASRLPEFLKTMIKIKKHGTNYFKGGRSTFAADSWLKNLKKNFLVTRCPEEYNKDIAIYYLKKDSANWWTNLEKQFEDKDPT</sequence>